<organism evidence="2 3">
    <name type="scientific">Gossypium barbadense</name>
    <name type="common">Sea Island cotton</name>
    <name type="synonym">Hibiscus barbadensis</name>
    <dbReference type="NCBI Taxonomy" id="3634"/>
    <lineage>
        <taxon>Eukaryota</taxon>
        <taxon>Viridiplantae</taxon>
        <taxon>Streptophyta</taxon>
        <taxon>Embryophyta</taxon>
        <taxon>Tracheophyta</taxon>
        <taxon>Spermatophyta</taxon>
        <taxon>Magnoliopsida</taxon>
        <taxon>eudicotyledons</taxon>
        <taxon>Gunneridae</taxon>
        <taxon>Pentapetalae</taxon>
        <taxon>rosids</taxon>
        <taxon>malvids</taxon>
        <taxon>Malvales</taxon>
        <taxon>Malvaceae</taxon>
        <taxon>Malvoideae</taxon>
        <taxon>Gossypium</taxon>
    </lineage>
</organism>
<sequence>MHSRLYRSQLGIVKQLWKKKGQIPELVAVEEQGIILPVKVVSWGDSFRARGNFGSGRGGYGRHEIRHPGDFLGQPKGSGGWNGDNNPKGVNRVEGVAIKGGQKQHDSTWE</sequence>
<dbReference type="OrthoDB" id="339151at2759"/>
<proteinExistence type="predicted"/>
<evidence type="ECO:0000313" key="3">
    <source>
        <dbReference type="Proteomes" id="UP000239757"/>
    </source>
</evidence>
<dbReference type="AlphaFoldDB" id="A0A2P5XV22"/>
<gene>
    <name evidence="2" type="ORF">GOBAR_AA13455</name>
</gene>
<evidence type="ECO:0000256" key="1">
    <source>
        <dbReference type="SAM" id="MobiDB-lite"/>
    </source>
</evidence>
<evidence type="ECO:0000313" key="2">
    <source>
        <dbReference type="EMBL" id="PPS07187.1"/>
    </source>
</evidence>
<reference evidence="2 3" key="1">
    <citation type="submission" date="2015-01" db="EMBL/GenBank/DDBJ databases">
        <title>Genome of allotetraploid Gossypium barbadense reveals genomic plasticity and fiber elongation in cotton evolution.</title>
        <authorList>
            <person name="Chen X."/>
            <person name="Liu X."/>
            <person name="Zhao B."/>
            <person name="Zheng H."/>
            <person name="Hu Y."/>
            <person name="Lu G."/>
            <person name="Yang C."/>
            <person name="Chen J."/>
            <person name="Shan C."/>
            <person name="Zhang L."/>
            <person name="Zhou Y."/>
            <person name="Wang L."/>
            <person name="Guo W."/>
            <person name="Bai Y."/>
            <person name="Ruan J."/>
            <person name="Shangguan X."/>
            <person name="Mao Y."/>
            <person name="Jiang J."/>
            <person name="Zhu Y."/>
            <person name="Lei J."/>
            <person name="Kang H."/>
            <person name="Chen S."/>
            <person name="He X."/>
            <person name="Wang R."/>
            <person name="Wang Y."/>
            <person name="Chen J."/>
            <person name="Wang L."/>
            <person name="Yu S."/>
            <person name="Wang B."/>
            <person name="Wei J."/>
            <person name="Song S."/>
            <person name="Lu X."/>
            <person name="Gao Z."/>
            <person name="Gu W."/>
            <person name="Deng X."/>
            <person name="Ma D."/>
            <person name="Wang S."/>
            <person name="Liang W."/>
            <person name="Fang L."/>
            <person name="Cai C."/>
            <person name="Zhu X."/>
            <person name="Zhou B."/>
            <person name="Zhang Y."/>
            <person name="Chen Z."/>
            <person name="Xu S."/>
            <person name="Zhu R."/>
            <person name="Wang S."/>
            <person name="Zhang T."/>
            <person name="Zhao G."/>
        </authorList>
    </citation>
    <scope>NUCLEOTIDE SEQUENCE [LARGE SCALE GENOMIC DNA]</scope>
    <source>
        <strain evidence="3">cv. Xinhai21</strain>
        <tissue evidence="2">Leaf</tissue>
    </source>
</reference>
<dbReference type="Proteomes" id="UP000239757">
    <property type="component" value="Unassembled WGS sequence"/>
</dbReference>
<accession>A0A2P5XV22</accession>
<feature type="region of interest" description="Disordered" evidence="1">
    <location>
        <begin position="54"/>
        <end position="110"/>
    </location>
</feature>
<dbReference type="EMBL" id="KZ664171">
    <property type="protein sequence ID" value="PPS07187.1"/>
    <property type="molecule type" value="Genomic_DNA"/>
</dbReference>
<name>A0A2P5XV22_GOSBA</name>
<protein>
    <submittedName>
        <fullName evidence="2">Uncharacterized protein</fullName>
    </submittedName>
</protein>